<dbReference type="AlphaFoldDB" id="A0A0N7JCT8"/>
<evidence type="ECO:0000256" key="1">
    <source>
        <dbReference type="SAM" id="Phobius"/>
    </source>
</evidence>
<proteinExistence type="predicted"/>
<feature type="transmembrane region" description="Helical" evidence="1">
    <location>
        <begin position="97"/>
        <end position="119"/>
    </location>
</feature>
<feature type="transmembrane region" description="Helical" evidence="1">
    <location>
        <begin position="6"/>
        <end position="21"/>
    </location>
</feature>
<keyword evidence="1" id="KW-0812">Transmembrane</keyword>
<feature type="transmembrane region" description="Helical" evidence="1">
    <location>
        <begin position="131"/>
        <end position="155"/>
    </location>
</feature>
<dbReference type="GeneID" id="26098588"/>
<sequence>MLLVDVGLIGLSLVALYYVLTGKWEPGFASRFTFIAFGLLALLGEYYGDGYAGIVVPVALALLLIHLYGWDVAFYASTLYGYSYGLTMIGNSSDWMGSLALGLVYSGFVALFSVSIHVPGCRGSEKRCMSAIVYSGFTLAAAYVLYIFSAIAYISRVPDHRVLYGFPVTAAVSIIEPYAGILASLVYVIVAGMWLGVTVGLAALMTVGLVLLLYVARHSLLGGIGDVKPRVAIAGLIWSLISVWLMASPPEKLKIVGIVTGLGLYNFSPVIYYYVFGRLILALGVILVEFLLVAVMWPSLGQLGFLAAGSLLAAIVVLKRLGVARILPYIVAGLIVVGGYTASLRGEVKIHSGSYSITPGTQIQLHGVNCTLDLTDTRYSNGWAEAVYSLQDCDGVFWLKLSDFEWTSEPALGYTLAGSGCVYAIDPAPSPTQRAEVQLWLLTGTEPRLEDAPVELMYREVCGVNWVVAATVIILMLPVARLVAVHAERIEDLVRRMVWRLGSGRRK</sequence>
<keyword evidence="1" id="KW-0472">Membrane</keyword>
<feature type="transmembrane region" description="Helical" evidence="1">
    <location>
        <begin position="54"/>
        <end position="76"/>
    </location>
</feature>
<dbReference type="STRING" id="1273541.Pyrde_0263"/>
<feature type="transmembrane region" description="Helical" evidence="1">
    <location>
        <begin position="303"/>
        <end position="319"/>
    </location>
</feature>
<organism evidence="2 3">
    <name type="scientific">Pyrodictium delaneyi</name>
    <dbReference type="NCBI Taxonomy" id="1273541"/>
    <lineage>
        <taxon>Archaea</taxon>
        <taxon>Thermoproteota</taxon>
        <taxon>Thermoprotei</taxon>
        <taxon>Desulfurococcales</taxon>
        <taxon>Pyrodictiaceae</taxon>
        <taxon>Pyrodictium</taxon>
    </lineage>
</organism>
<dbReference type="EMBL" id="CP013011">
    <property type="protein sequence ID" value="ALL00313.1"/>
    <property type="molecule type" value="Genomic_DNA"/>
</dbReference>
<accession>A0A0N7JCT8</accession>
<feature type="transmembrane region" description="Helical" evidence="1">
    <location>
        <begin position="227"/>
        <end position="247"/>
    </location>
</feature>
<feature type="transmembrane region" description="Helical" evidence="1">
    <location>
        <begin position="162"/>
        <end position="187"/>
    </location>
</feature>
<feature type="transmembrane region" description="Helical" evidence="1">
    <location>
        <begin position="28"/>
        <end position="48"/>
    </location>
</feature>
<reference evidence="2 3" key="1">
    <citation type="submission" date="2015-10" db="EMBL/GenBank/DDBJ databases">
        <title>Complete genome sequence of hyperthermophilic archaeon Pyrodictium delaneyi Su06.</title>
        <authorList>
            <person name="Jung J.-H."/>
            <person name="Lin J."/>
            <person name="Holden J.F."/>
            <person name="Park C.-S."/>
        </authorList>
    </citation>
    <scope>NUCLEOTIDE SEQUENCE [LARGE SCALE GENOMIC DNA]</scope>
    <source>
        <strain evidence="2 3">Su06</strain>
    </source>
</reference>
<dbReference type="Proteomes" id="UP000058613">
    <property type="component" value="Chromosome"/>
</dbReference>
<feature type="transmembrane region" description="Helical" evidence="1">
    <location>
        <begin position="253"/>
        <end position="272"/>
    </location>
</feature>
<dbReference type="RefSeq" id="WP_055407549.1">
    <property type="nucleotide sequence ID" value="NZ_CP013011.1"/>
</dbReference>
<gene>
    <name evidence="2" type="ORF">Pyrde_0263</name>
</gene>
<feature type="transmembrane region" description="Helical" evidence="1">
    <location>
        <begin position="466"/>
        <end position="487"/>
    </location>
</feature>
<evidence type="ECO:0000313" key="2">
    <source>
        <dbReference type="EMBL" id="ALL00313.1"/>
    </source>
</evidence>
<feature type="transmembrane region" description="Helical" evidence="1">
    <location>
        <begin position="193"/>
        <end position="215"/>
    </location>
</feature>
<dbReference type="KEGG" id="pdl:Pyrde_0263"/>
<evidence type="ECO:0000313" key="3">
    <source>
        <dbReference type="Proteomes" id="UP000058613"/>
    </source>
</evidence>
<protein>
    <submittedName>
        <fullName evidence="2">Uncharacterized protein</fullName>
    </submittedName>
</protein>
<name>A0A0N7JCT8_9CREN</name>
<feature type="transmembrane region" description="Helical" evidence="1">
    <location>
        <begin position="326"/>
        <end position="344"/>
    </location>
</feature>
<keyword evidence="1" id="KW-1133">Transmembrane helix</keyword>